<gene>
    <name evidence="3" type="ORF">SAMN02799615_03000</name>
</gene>
<sequence>MSARPIVIFTIGTQGDVRPCVALGQGLRRAGYPVRIATSGNFAPLVREAGLEFFPLTADFQAMLEADRSIAEQGLNLRAMARIFRQRYAQWAEHWAEEGMAASAGAGLLIGVSNSTLLAKALAEKRGVPFAIARLQPLTPSRLQPPMVLSGSRDRLPGPLSLAAHHLLWLLVWHVMRPAINDIVRPRLGLPRYPWHGPYLGRHALEAKVLNGFSGQVLARPADWPDSSQLTGYWFFDPPAWTPPAGLADFLAAGPKPVYIGFGSMVSSSAAEFTRIVLDGVRKSGRRAVLAAGWGGLELDEGALDEQIYGLRQAPHDWLFPRMAGAVHHGGAGTTAAAVRAGIPSAVVPFYGDQPFWARCLQRRGVAPPALDRRRLDADALAAALIAMQQPQMLREADALGRAIRAEDGVGEAVRLLRYWGLLEQPDSVEIAEQPQRSVA</sequence>
<dbReference type="Proteomes" id="UP000199477">
    <property type="component" value="Unassembled WGS sequence"/>
</dbReference>
<protein>
    <submittedName>
        <fullName evidence="3">UDP:flavonoid glycosyltransferase YjiC, YdhE family</fullName>
    </submittedName>
</protein>
<dbReference type="STRING" id="500610.SAMN02799615_03000"/>
<dbReference type="InterPro" id="IPR002213">
    <property type="entry name" value="UDP_glucos_trans"/>
</dbReference>
<keyword evidence="4" id="KW-1185">Reference proteome</keyword>
<evidence type="ECO:0000259" key="2">
    <source>
        <dbReference type="Pfam" id="PF06722"/>
    </source>
</evidence>
<dbReference type="AlphaFoldDB" id="A0A1I2HGW6"/>
<dbReference type="PANTHER" id="PTHR48050:SF13">
    <property type="entry name" value="STEROL 3-BETA-GLUCOSYLTRANSFERASE UGT80A2"/>
    <property type="match status" value="1"/>
</dbReference>
<dbReference type="RefSeq" id="WP_026634076.1">
    <property type="nucleotide sequence ID" value="NZ_FONH01000012.1"/>
</dbReference>
<dbReference type="EMBL" id="FONH01000012">
    <property type="protein sequence ID" value="SFF28899.1"/>
    <property type="molecule type" value="Genomic_DNA"/>
</dbReference>
<dbReference type="InterPro" id="IPR050426">
    <property type="entry name" value="Glycosyltransferase_28"/>
</dbReference>
<organism evidence="3 4">
    <name type="scientific">Dyella marensis</name>
    <dbReference type="NCBI Taxonomy" id="500610"/>
    <lineage>
        <taxon>Bacteria</taxon>
        <taxon>Pseudomonadati</taxon>
        <taxon>Pseudomonadota</taxon>
        <taxon>Gammaproteobacteria</taxon>
        <taxon>Lysobacterales</taxon>
        <taxon>Rhodanobacteraceae</taxon>
        <taxon>Dyella</taxon>
    </lineage>
</organism>
<dbReference type="Pfam" id="PF03033">
    <property type="entry name" value="Glyco_transf_28"/>
    <property type="match status" value="1"/>
</dbReference>
<evidence type="ECO:0000313" key="3">
    <source>
        <dbReference type="EMBL" id="SFF28899.1"/>
    </source>
</evidence>
<dbReference type="GO" id="GO:0033072">
    <property type="term" value="P:vancomycin biosynthetic process"/>
    <property type="evidence" value="ECO:0007669"/>
    <property type="project" value="UniProtKB-ARBA"/>
</dbReference>
<dbReference type="InterPro" id="IPR010610">
    <property type="entry name" value="EryCIII-like_C"/>
</dbReference>
<dbReference type="Pfam" id="PF06722">
    <property type="entry name" value="EryCIII-like_C"/>
    <property type="match status" value="1"/>
</dbReference>
<name>A0A1I2HGW6_9GAMM</name>
<dbReference type="Gene3D" id="3.40.50.2000">
    <property type="entry name" value="Glycogen Phosphorylase B"/>
    <property type="match status" value="2"/>
</dbReference>
<dbReference type="GO" id="GO:0008194">
    <property type="term" value="F:UDP-glycosyltransferase activity"/>
    <property type="evidence" value="ECO:0007669"/>
    <property type="project" value="InterPro"/>
</dbReference>
<keyword evidence="3" id="KW-0808">Transferase</keyword>
<dbReference type="FunFam" id="3.40.50.2000:FF:000009">
    <property type="entry name" value="Sterol 3-beta-glucosyltransferase UGT80A2"/>
    <property type="match status" value="1"/>
</dbReference>
<evidence type="ECO:0000259" key="1">
    <source>
        <dbReference type="Pfam" id="PF03033"/>
    </source>
</evidence>
<reference evidence="4" key="1">
    <citation type="submission" date="2016-10" db="EMBL/GenBank/DDBJ databases">
        <authorList>
            <person name="Varghese N."/>
            <person name="Submissions S."/>
        </authorList>
    </citation>
    <scope>NUCLEOTIDE SEQUENCE [LARGE SCALE GENOMIC DNA]</scope>
    <source>
        <strain evidence="4">UNC178MFTsu3.1</strain>
    </source>
</reference>
<dbReference type="PANTHER" id="PTHR48050">
    <property type="entry name" value="STEROL 3-BETA-GLUCOSYLTRANSFERASE"/>
    <property type="match status" value="1"/>
</dbReference>
<evidence type="ECO:0000313" key="4">
    <source>
        <dbReference type="Proteomes" id="UP000199477"/>
    </source>
</evidence>
<dbReference type="CDD" id="cd03784">
    <property type="entry name" value="GT1_Gtf-like"/>
    <property type="match status" value="1"/>
</dbReference>
<feature type="domain" description="Glycosyltransferase family 28 N-terminal" evidence="1">
    <location>
        <begin position="6"/>
        <end position="139"/>
    </location>
</feature>
<proteinExistence type="predicted"/>
<dbReference type="SUPFAM" id="SSF53756">
    <property type="entry name" value="UDP-Glycosyltransferase/glycogen phosphorylase"/>
    <property type="match status" value="1"/>
</dbReference>
<feature type="domain" description="Erythromycin biosynthesis protein CIII-like C-terminal" evidence="2">
    <location>
        <begin position="315"/>
        <end position="397"/>
    </location>
</feature>
<dbReference type="GO" id="GO:0005975">
    <property type="term" value="P:carbohydrate metabolic process"/>
    <property type="evidence" value="ECO:0007669"/>
    <property type="project" value="InterPro"/>
</dbReference>
<dbReference type="GO" id="GO:0016758">
    <property type="term" value="F:hexosyltransferase activity"/>
    <property type="evidence" value="ECO:0007669"/>
    <property type="project" value="InterPro"/>
</dbReference>
<dbReference type="InterPro" id="IPR004276">
    <property type="entry name" value="GlycoTrans_28_N"/>
</dbReference>
<accession>A0A1I2HGW6</accession>